<dbReference type="AlphaFoldDB" id="A0A8I0TR71"/>
<protein>
    <submittedName>
        <fullName evidence="1">Uncharacterized protein</fullName>
    </submittedName>
</protein>
<proteinExistence type="predicted"/>
<evidence type="ECO:0000313" key="2">
    <source>
        <dbReference type="Proteomes" id="UP000629287"/>
    </source>
</evidence>
<accession>A0A8I0TR71</accession>
<gene>
    <name evidence="1" type="ORF">H4687_003316</name>
</gene>
<reference evidence="1 2" key="1">
    <citation type="submission" date="2020-10" db="EMBL/GenBank/DDBJ databases">
        <title>Sequencing the genomes of 1000 actinobacteria strains.</title>
        <authorList>
            <person name="Klenk H.-P."/>
        </authorList>
    </citation>
    <scope>NUCLEOTIDE SEQUENCE [LARGE SCALE GENOMIC DNA]</scope>
    <source>
        <strain evidence="1 2">DSM 41803</strain>
    </source>
</reference>
<dbReference type="Proteomes" id="UP000629287">
    <property type="component" value="Unassembled WGS sequence"/>
</dbReference>
<organism evidence="1 2">
    <name type="scientific">Streptomyces stelliscabiei</name>
    <dbReference type="NCBI Taxonomy" id="146820"/>
    <lineage>
        <taxon>Bacteria</taxon>
        <taxon>Bacillati</taxon>
        <taxon>Actinomycetota</taxon>
        <taxon>Actinomycetes</taxon>
        <taxon>Kitasatosporales</taxon>
        <taxon>Streptomycetaceae</taxon>
        <taxon>Streptomyces</taxon>
    </lineage>
</organism>
<dbReference type="GeneID" id="86827888"/>
<comment type="caution">
    <text evidence="1">The sequence shown here is derived from an EMBL/GenBank/DDBJ whole genome shotgun (WGS) entry which is preliminary data.</text>
</comment>
<name>A0A8I0TR71_9ACTN</name>
<evidence type="ECO:0000313" key="1">
    <source>
        <dbReference type="EMBL" id="MBE1597187.1"/>
    </source>
</evidence>
<dbReference type="EMBL" id="JADBGF010000001">
    <property type="protein sequence ID" value="MBE1597187.1"/>
    <property type="molecule type" value="Genomic_DNA"/>
</dbReference>
<keyword evidence="2" id="KW-1185">Reference proteome</keyword>
<sequence length="63" mass="6601">MRSWKTLVEVTDPNGRAGTVETPVCALTENAAATGIIGELKADGYTPTDGRVIVEPTGTCTHQ</sequence>
<dbReference type="RefSeq" id="WP_046919537.1">
    <property type="nucleotide sequence ID" value="NZ_JADBGF010000001.1"/>
</dbReference>